<evidence type="ECO:0000256" key="1">
    <source>
        <dbReference type="SAM" id="MobiDB-lite"/>
    </source>
</evidence>
<keyword evidence="2" id="KW-0812">Transmembrane</keyword>
<feature type="region of interest" description="Disordered" evidence="1">
    <location>
        <begin position="194"/>
        <end position="218"/>
    </location>
</feature>
<evidence type="ECO:0000313" key="4">
    <source>
        <dbReference type="Proteomes" id="UP000758603"/>
    </source>
</evidence>
<sequence>MSTPTGPLAALTTVFTPSCSTSWLLTTTKVPSQYPPFPTTGPSRCDPPSWAANIEDEGFQYYSPAICPSGFEVGPSCEVTKTRTAEGFAPVAAGETAVYCVPSGHTCTTDTTDFRGGVWGFTRAAATPTSGTVIVTVGPALQIRFKDEDLSILETHPLTPGLVLAAVTTGTVSSEASPVSTTLTGFSTITRQATTTTAGETTLSQSSSVDTSKGEATSDIEPGTLVITTTEISTAMPTSSSSQSSINPGSLAAIILSSILAVVVMAIGSVIILRRNRRSQQNKSARSLRLHRVLWQSRDAGPGAGRRSSVASVASIGLPMQNTELPGSAPIIPELALSTPFGAKENPAELNGRGLAAELTGGPVAPSTTWSWMSRASGKWSTRSWKTRSSVARSSFRWTRSAASVQTASSGHYSGDWDSFARGKWGDADGLGVPAVPTDRPLPEVPKTPKTPGSARPHIASHLKPELDLNKLRRISDGTFGAPGRSPLSPRFNRT</sequence>
<dbReference type="RefSeq" id="XP_045957524.1">
    <property type="nucleotide sequence ID" value="XM_046103066.1"/>
</dbReference>
<protein>
    <submittedName>
        <fullName evidence="3">Uncharacterized protein</fullName>
    </submittedName>
</protein>
<keyword evidence="2" id="KW-0472">Membrane</keyword>
<keyword evidence="2" id="KW-1133">Transmembrane helix</keyword>
<dbReference type="OrthoDB" id="4770059at2759"/>
<dbReference type="EMBL" id="JAGPXC010000005">
    <property type="protein sequence ID" value="KAH6653247.1"/>
    <property type="molecule type" value="Genomic_DNA"/>
</dbReference>
<reference evidence="3" key="1">
    <citation type="journal article" date="2021" name="Nat. Commun.">
        <title>Genetic determinants of endophytism in the Arabidopsis root mycobiome.</title>
        <authorList>
            <person name="Mesny F."/>
            <person name="Miyauchi S."/>
            <person name="Thiergart T."/>
            <person name="Pickel B."/>
            <person name="Atanasova L."/>
            <person name="Karlsson M."/>
            <person name="Huettel B."/>
            <person name="Barry K.W."/>
            <person name="Haridas S."/>
            <person name="Chen C."/>
            <person name="Bauer D."/>
            <person name="Andreopoulos W."/>
            <person name="Pangilinan J."/>
            <person name="LaButti K."/>
            <person name="Riley R."/>
            <person name="Lipzen A."/>
            <person name="Clum A."/>
            <person name="Drula E."/>
            <person name="Henrissat B."/>
            <person name="Kohler A."/>
            <person name="Grigoriev I.V."/>
            <person name="Martin F.M."/>
            <person name="Hacquard S."/>
        </authorList>
    </citation>
    <scope>NUCLEOTIDE SEQUENCE</scope>
    <source>
        <strain evidence="3">MPI-SDFR-AT-0073</strain>
    </source>
</reference>
<keyword evidence="4" id="KW-1185">Reference proteome</keyword>
<comment type="caution">
    <text evidence="3">The sequence shown here is derived from an EMBL/GenBank/DDBJ whole genome shotgun (WGS) entry which is preliminary data.</text>
</comment>
<dbReference type="AlphaFoldDB" id="A0A9P8UJC0"/>
<gene>
    <name evidence="3" type="ORF">BKA67DRAFT_568979</name>
</gene>
<feature type="region of interest" description="Disordered" evidence="1">
    <location>
        <begin position="431"/>
        <end position="495"/>
    </location>
</feature>
<evidence type="ECO:0000313" key="3">
    <source>
        <dbReference type="EMBL" id="KAH6653247.1"/>
    </source>
</evidence>
<dbReference type="Proteomes" id="UP000758603">
    <property type="component" value="Unassembled WGS sequence"/>
</dbReference>
<feature type="compositionally biased region" description="Polar residues" evidence="1">
    <location>
        <begin position="203"/>
        <end position="215"/>
    </location>
</feature>
<feature type="compositionally biased region" description="Basic and acidic residues" evidence="1">
    <location>
        <begin position="463"/>
        <end position="476"/>
    </location>
</feature>
<feature type="transmembrane region" description="Helical" evidence="2">
    <location>
        <begin position="251"/>
        <end position="273"/>
    </location>
</feature>
<evidence type="ECO:0000256" key="2">
    <source>
        <dbReference type="SAM" id="Phobius"/>
    </source>
</evidence>
<name>A0A9P8UJC0_9PEZI</name>
<organism evidence="3 4">
    <name type="scientific">Truncatella angustata</name>
    <dbReference type="NCBI Taxonomy" id="152316"/>
    <lineage>
        <taxon>Eukaryota</taxon>
        <taxon>Fungi</taxon>
        <taxon>Dikarya</taxon>
        <taxon>Ascomycota</taxon>
        <taxon>Pezizomycotina</taxon>
        <taxon>Sordariomycetes</taxon>
        <taxon>Xylariomycetidae</taxon>
        <taxon>Amphisphaeriales</taxon>
        <taxon>Sporocadaceae</taxon>
        <taxon>Truncatella</taxon>
    </lineage>
</organism>
<proteinExistence type="predicted"/>
<accession>A0A9P8UJC0</accession>
<dbReference type="GeneID" id="70131958"/>